<evidence type="ECO:0000313" key="10">
    <source>
        <dbReference type="Proteomes" id="UP001177023"/>
    </source>
</evidence>
<keyword evidence="4" id="KW-0328">Glycosyltransferase</keyword>
<keyword evidence="8" id="KW-1133">Transmembrane helix</keyword>
<organism evidence="9 10">
    <name type="scientific">Mesorhabditis spiculigera</name>
    <dbReference type="NCBI Taxonomy" id="96644"/>
    <lineage>
        <taxon>Eukaryota</taxon>
        <taxon>Metazoa</taxon>
        <taxon>Ecdysozoa</taxon>
        <taxon>Nematoda</taxon>
        <taxon>Chromadorea</taxon>
        <taxon>Rhabditida</taxon>
        <taxon>Rhabditina</taxon>
        <taxon>Rhabditomorpha</taxon>
        <taxon>Rhabditoidea</taxon>
        <taxon>Rhabditidae</taxon>
        <taxon>Mesorhabditinae</taxon>
        <taxon>Mesorhabditis</taxon>
    </lineage>
</organism>
<comment type="subcellular location">
    <subcellularLocation>
        <location evidence="1">Membrane</location>
        <topology evidence="1">Single-pass membrane protein</topology>
    </subcellularLocation>
</comment>
<gene>
    <name evidence="9" type="ORF">MSPICULIGERA_LOCUS3262</name>
</gene>
<evidence type="ECO:0000256" key="2">
    <source>
        <dbReference type="ARBA" id="ARBA00009995"/>
    </source>
</evidence>
<protein>
    <recommendedName>
        <fullName evidence="3">glucuronosyltransferase</fullName>
        <ecNumber evidence="3">2.4.1.17</ecNumber>
    </recommendedName>
</protein>
<keyword evidence="6" id="KW-0732">Signal</keyword>
<dbReference type="SUPFAM" id="SSF53756">
    <property type="entry name" value="UDP-Glycosyltransferase/glycogen phosphorylase"/>
    <property type="match status" value="1"/>
</dbReference>
<dbReference type="Gene3D" id="3.40.50.2000">
    <property type="entry name" value="Glycogen Phosphorylase B"/>
    <property type="match status" value="1"/>
</dbReference>
<reference evidence="9" key="1">
    <citation type="submission" date="2023-06" db="EMBL/GenBank/DDBJ databases">
        <authorList>
            <person name="Delattre M."/>
        </authorList>
    </citation>
    <scope>NUCLEOTIDE SEQUENCE</scope>
    <source>
        <strain evidence="9">AF72</strain>
    </source>
</reference>
<evidence type="ECO:0000256" key="6">
    <source>
        <dbReference type="ARBA" id="ARBA00022729"/>
    </source>
</evidence>
<dbReference type="Pfam" id="PF00201">
    <property type="entry name" value="UDPGT"/>
    <property type="match status" value="1"/>
</dbReference>
<comment type="similarity">
    <text evidence="2">Belongs to the UDP-glycosyltransferase family.</text>
</comment>
<dbReference type="GO" id="GO:0015020">
    <property type="term" value="F:glucuronosyltransferase activity"/>
    <property type="evidence" value="ECO:0007669"/>
    <property type="project" value="UniProtKB-EC"/>
</dbReference>
<dbReference type="PANTHER" id="PTHR48043:SF145">
    <property type="entry name" value="FI06409P-RELATED"/>
    <property type="match status" value="1"/>
</dbReference>
<keyword evidence="8" id="KW-0812">Transmembrane</keyword>
<dbReference type="InterPro" id="IPR050271">
    <property type="entry name" value="UDP-glycosyltransferase"/>
</dbReference>
<dbReference type="AlphaFoldDB" id="A0AA36C8Z3"/>
<dbReference type="GO" id="GO:0016020">
    <property type="term" value="C:membrane"/>
    <property type="evidence" value="ECO:0007669"/>
    <property type="project" value="UniProtKB-SubCell"/>
</dbReference>
<feature type="transmembrane region" description="Helical" evidence="8">
    <location>
        <begin position="409"/>
        <end position="429"/>
    </location>
</feature>
<accession>A0AA36C8Z3</accession>
<evidence type="ECO:0000256" key="3">
    <source>
        <dbReference type="ARBA" id="ARBA00012544"/>
    </source>
</evidence>
<name>A0AA36C8Z3_9BILA</name>
<dbReference type="EMBL" id="CATQJA010000897">
    <property type="protein sequence ID" value="CAJ0564588.1"/>
    <property type="molecule type" value="Genomic_DNA"/>
</dbReference>
<dbReference type="FunFam" id="3.40.50.2000:FF:000021">
    <property type="entry name" value="UDP-glucuronosyltransferase"/>
    <property type="match status" value="1"/>
</dbReference>
<evidence type="ECO:0000256" key="8">
    <source>
        <dbReference type="SAM" id="Phobius"/>
    </source>
</evidence>
<comment type="caution">
    <text evidence="9">The sequence shown here is derived from an EMBL/GenBank/DDBJ whole genome shotgun (WGS) entry which is preliminary data.</text>
</comment>
<keyword evidence="8" id="KW-0472">Membrane</keyword>
<evidence type="ECO:0000256" key="1">
    <source>
        <dbReference type="ARBA" id="ARBA00004167"/>
    </source>
</evidence>
<evidence type="ECO:0000256" key="4">
    <source>
        <dbReference type="ARBA" id="ARBA00022676"/>
    </source>
</evidence>
<dbReference type="EC" id="2.4.1.17" evidence="3"/>
<feature type="non-terminal residue" evidence="9">
    <location>
        <position position="1"/>
    </location>
</feature>
<evidence type="ECO:0000256" key="5">
    <source>
        <dbReference type="ARBA" id="ARBA00022679"/>
    </source>
</evidence>
<dbReference type="Proteomes" id="UP001177023">
    <property type="component" value="Unassembled WGS sequence"/>
</dbReference>
<dbReference type="PANTHER" id="PTHR48043">
    <property type="entry name" value="EG:EG0003.4 PROTEIN-RELATED"/>
    <property type="match status" value="1"/>
</dbReference>
<comment type="catalytic activity">
    <reaction evidence="7">
        <text>glucuronate acceptor + UDP-alpha-D-glucuronate = acceptor beta-D-glucuronoside + UDP + H(+)</text>
        <dbReference type="Rhea" id="RHEA:21032"/>
        <dbReference type="ChEBI" id="CHEBI:15378"/>
        <dbReference type="ChEBI" id="CHEBI:58052"/>
        <dbReference type="ChEBI" id="CHEBI:58223"/>
        <dbReference type="ChEBI" id="CHEBI:132367"/>
        <dbReference type="ChEBI" id="CHEBI:132368"/>
        <dbReference type="EC" id="2.4.1.17"/>
    </reaction>
</comment>
<evidence type="ECO:0000313" key="9">
    <source>
        <dbReference type="EMBL" id="CAJ0564588.1"/>
    </source>
</evidence>
<evidence type="ECO:0000256" key="7">
    <source>
        <dbReference type="ARBA" id="ARBA00047475"/>
    </source>
</evidence>
<sequence>MLHAKSGYDAAVYNQFEDAKVKKMFDPDPSIFDSLELSSAFFELTMHVCNNTLADKQLIANLQAAKIDLAFHHHMDFCQMSLIHHLGIKKWIYFSSLPPYPSLLNSVGEFVPTSVLPSYALQQGNKMSFLKRAQNFIYEMLNAYFRLAKQARAQTELARRNLGRDVPDLEYFPKSANLMMISADAVLEFPIPTTQKVVYLGGFGAENSVDALDENFSTFVTRASKLVVVSFGSWPVTERMPPDWKEALLNLFRADPETHFIWSCDEEIEVPENVLRAKWIPQAALLANPKTKLFITQAGYNSLMEAAQYGVPTISVPLFSFGDQVRNSHLFEQHGVSIRIEKREFTTEKLQGAFNEILQNPSFHKRAEELKRIIKKRPSTAEQELNYWVEVVLNTEMDLNLPNLSSFEFYSLDVLLFFVALIIAFFLFLRAIGSWYYWSCCEMAYKEKVKLQ</sequence>
<keyword evidence="10" id="KW-1185">Reference proteome</keyword>
<dbReference type="InterPro" id="IPR002213">
    <property type="entry name" value="UDP_glucos_trans"/>
</dbReference>
<proteinExistence type="inferred from homology"/>
<dbReference type="CDD" id="cd03784">
    <property type="entry name" value="GT1_Gtf-like"/>
    <property type="match status" value="1"/>
</dbReference>
<keyword evidence="5" id="KW-0808">Transferase</keyword>